<feature type="compositionally biased region" description="Basic and acidic residues" evidence="1">
    <location>
        <begin position="190"/>
        <end position="236"/>
    </location>
</feature>
<feature type="compositionally biased region" description="Low complexity" evidence="1">
    <location>
        <begin position="995"/>
        <end position="1021"/>
    </location>
</feature>
<evidence type="ECO:0000313" key="4">
    <source>
        <dbReference type="Proteomes" id="UP001497623"/>
    </source>
</evidence>
<proteinExistence type="predicted"/>
<name>A0AAV2SCL7_MEGNR</name>
<feature type="compositionally biased region" description="Polar residues" evidence="1">
    <location>
        <begin position="1164"/>
        <end position="1173"/>
    </location>
</feature>
<accession>A0AAV2SCL7</accession>
<dbReference type="PANTHER" id="PTHR16112:SF22">
    <property type="entry name" value="PWWP DOMAIN-CONTAINING 2B"/>
    <property type="match status" value="1"/>
</dbReference>
<feature type="compositionally biased region" description="Polar residues" evidence="1">
    <location>
        <begin position="1117"/>
        <end position="1146"/>
    </location>
</feature>
<feature type="compositionally biased region" description="Basic and acidic residues" evidence="1">
    <location>
        <begin position="423"/>
        <end position="433"/>
    </location>
</feature>
<feature type="compositionally biased region" description="Low complexity" evidence="1">
    <location>
        <begin position="1065"/>
        <end position="1097"/>
    </location>
</feature>
<feature type="compositionally biased region" description="Polar residues" evidence="1">
    <location>
        <begin position="1054"/>
        <end position="1064"/>
    </location>
</feature>
<feature type="compositionally biased region" description="Polar residues" evidence="1">
    <location>
        <begin position="761"/>
        <end position="772"/>
    </location>
</feature>
<keyword evidence="4" id="KW-1185">Reference proteome</keyword>
<feature type="compositionally biased region" description="Basic and acidic residues" evidence="1">
    <location>
        <begin position="483"/>
        <end position="508"/>
    </location>
</feature>
<dbReference type="Pfam" id="PF00855">
    <property type="entry name" value="PWWP"/>
    <property type="match status" value="1"/>
</dbReference>
<sequence>MEASPLVPCCIDILKGQNITVTVQEALPDIILVNLNHGNKLFQGVLLDSTKGNIPCGIYPPGEFPPRQDDDKLAALKQRHTYFQPEAGNQENKPDKKDLPVKRKITLTQKFKNSRMTVRLRPRQVLCSKCQAICNDKSENVSGAKGQKPTEAPTTVIPPTPVTSTPVTSTPVTSTPVTSTPVTSTPKTNETQKRCVRPSREARMAEKADKLAARLKNNKEKQSEKEKEKEKEKDSDAQSTLVPRLVKLKPSEIETATSKGVSCLQGSPVKKIKNTDSDSCDSEVSVGANSNCSSESKRSLKLKISKSSGDNSSNLKKGSVPKVTISMKGENSSQENCSEKSSSKIPSIPKMILSTSEKLAKSKKLLEESENKVNIKDLRPRSNNKLQASASVKVESEENSGERVSPIPRLTILPLAPKKEIKVEKHDSVDPSHKYHKPIKSASLDESPTEKMNLRKKRSLGSMEDLWDENILNDETTKKKKVKGEVDKPLENPKLEVKEKEKDYDKPKATPRIKISFGGDGKGTILKIPSKSTVVSIPSDPPATEQESLGEVQKKYKDISAKAAKKALRKAKKEAARRSLTGGGSPAYILGGMSPRLSGMSPSRLGGISPARFGGTSPARSFGVSPARANPVDIHARELPPKKHKHKVKHKKKHKEDRKHKFQEIISINGNPVAESQEDSIKEHSSESKSHCDSLVAKDNNENETPQECWDNKECKTHINEERSISPIDLSTSSSQHPHPKLSLSIKRVSNASYVALDPSASVNNSAQGTTEASEDQDTRHIDSAIGTLTNCDSKKAPICLKEKVSSSKSSSTLSQGATVTVAAVSELVDYSQGGNESPGSDDNHSGAIPDFPCSEPSIAQAMKDKSSGALLMKLQISEVQQCNINDGQKLAVGDVVWGKIHGFPWWPAKVVCMRILRENSGEVKWQQADISWYGSSTSSIMPAESLQPFLKNFKLRYNKKKRGPYREAIKQATAEAKLTAGQDDQEHLAVLQQLQPQQKQSQEPQQKQSQEPQQKQSQEQHNVVDTAPSVQDKKIIKHKTVPQLPKLKPIKSTVPQSIRSSDAQDLSLSQAQVLSSSPTQPTSSVKLSSSHQLSHVPSPAFKTQKINLPPRAHQDLSLSQARVLSSSPTQPTSPVKLLSSQQLSHVPSPAFKTQKINLPPRAHQSNKSNIQPLHTIPESQKVEFAQSRKSKSSEGPIKKRIPSLQRLPQTYLSSLEHESKEINYEKLNFGTFPPTQFVNLDQEVRDIEEVSSSSRTVLDSHTILNPHTILNQHLLPSSLQLHNMITSQALQHYHNHISQQLQHFDALQTNPLDTLQPLEPLQSFDAPEPLPSPEHLQCLEPLQPLAYDSPISSFETPHPHLQLNLQPQQFYVATHHPSAAMSPAAQQQQ</sequence>
<evidence type="ECO:0000259" key="2">
    <source>
        <dbReference type="PROSITE" id="PS50812"/>
    </source>
</evidence>
<feature type="region of interest" description="Disordered" evidence="1">
    <location>
        <begin position="1161"/>
        <end position="1202"/>
    </location>
</feature>
<dbReference type="Gene3D" id="2.30.30.140">
    <property type="match status" value="1"/>
</dbReference>
<dbReference type="Proteomes" id="UP001497623">
    <property type="component" value="Unassembled WGS sequence"/>
</dbReference>
<feature type="region of interest" description="Disordered" evidence="1">
    <location>
        <begin position="831"/>
        <end position="855"/>
    </location>
</feature>
<feature type="region of interest" description="Disordered" evidence="1">
    <location>
        <begin position="570"/>
        <end position="589"/>
    </location>
</feature>
<feature type="region of interest" description="Disordered" evidence="1">
    <location>
        <begin position="473"/>
        <end position="516"/>
    </location>
</feature>
<evidence type="ECO:0000313" key="3">
    <source>
        <dbReference type="EMBL" id="CAL4170373.1"/>
    </source>
</evidence>
<dbReference type="EMBL" id="CAXKWB010050789">
    <property type="protein sequence ID" value="CAL4170373.1"/>
    <property type="molecule type" value="Genomic_DNA"/>
</dbReference>
<protein>
    <recommendedName>
        <fullName evidence="2">PWWP domain-containing protein</fullName>
    </recommendedName>
</protein>
<dbReference type="CDD" id="cd20140">
    <property type="entry name" value="PWWP_PWWP2"/>
    <property type="match status" value="1"/>
</dbReference>
<feature type="compositionally biased region" description="Basic and acidic residues" evidence="1">
    <location>
        <begin position="365"/>
        <end position="380"/>
    </location>
</feature>
<feature type="region of interest" description="Disordered" evidence="1">
    <location>
        <begin position="995"/>
        <end position="1098"/>
    </location>
</feature>
<feature type="region of interest" description="Disordered" evidence="1">
    <location>
        <begin position="761"/>
        <end position="780"/>
    </location>
</feature>
<dbReference type="SMART" id="SM00293">
    <property type="entry name" value="PWWP"/>
    <property type="match status" value="1"/>
</dbReference>
<reference evidence="3 4" key="1">
    <citation type="submission" date="2024-05" db="EMBL/GenBank/DDBJ databases">
        <authorList>
            <person name="Wallberg A."/>
        </authorList>
    </citation>
    <scope>NUCLEOTIDE SEQUENCE [LARGE SCALE GENOMIC DNA]</scope>
</reference>
<organism evidence="3 4">
    <name type="scientific">Meganyctiphanes norvegica</name>
    <name type="common">Northern krill</name>
    <name type="synonym">Thysanopoda norvegica</name>
    <dbReference type="NCBI Taxonomy" id="48144"/>
    <lineage>
        <taxon>Eukaryota</taxon>
        <taxon>Metazoa</taxon>
        <taxon>Ecdysozoa</taxon>
        <taxon>Arthropoda</taxon>
        <taxon>Crustacea</taxon>
        <taxon>Multicrustacea</taxon>
        <taxon>Malacostraca</taxon>
        <taxon>Eumalacostraca</taxon>
        <taxon>Eucarida</taxon>
        <taxon>Euphausiacea</taxon>
        <taxon>Euphausiidae</taxon>
        <taxon>Meganyctiphanes</taxon>
    </lineage>
</organism>
<evidence type="ECO:0000256" key="1">
    <source>
        <dbReference type="SAM" id="MobiDB-lite"/>
    </source>
</evidence>
<feature type="region of interest" description="Disordered" evidence="1">
    <location>
        <begin position="365"/>
        <end position="405"/>
    </location>
</feature>
<feature type="domain" description="PWWP" evidence="2">
    <location>
        <begin position="893"/>
        <end position="953"/>
    </location>
</feature>
<dbReference type="GO" id="GO:0003682">
    <property type="term" value="F:chromatin binding"/>
    <property type="evidence" value="ECO:0007669"/>
    <property type="project" value="TreeGrafter"/>
</dbReference>
<feature type="region of interest" description="Disordered" evidence="1">
    <location>
        <begin position="600"/>
        <end position="715"/>
    </location>
</feature>
<dbReference type="GO" id="GO:0005634">
    <property type="term" value="C:nucleus"/>
    <property type="evidence" value="ECO:0007669"/>
    <property type="project" value="TreeGrafter"/>
</dbReference>
<feature type="region of interest" description="Disordered" evidence="1">
    <location>
        <begin position="1115"/>
        <end position="1147"/>
    </location>
</feature>
<feature type="compositionally biased region" description="Basic and acidic residues" evidence="1">
    <location>
        <begin position="679"/>
        <end position="692"/>
    </location>
</feature>
<dbReference type="InterPro" id="IPR000313">
    <property type="entry name" value="PWWP_dom"/>
</dbReference>
<feature type="compositionally biased region" description="Low complexity" evidence="1">
    <location>
        <begin position="162"/>
        <end position="186"/>
    </location>
</feature>
<gene>
    <name evidence="3" type="ORF">MNOR_LOCUS33985</name>
</gene>
<feature type="non-terminal residue" evidence="3">
    <location>
        <position position="1390"/>
    </location>
</feature>
<dbReference type="GO" id="GO:0010369">
    <property type="term" value="C:chromocenter"/>
    <property type="evidence" value="ECO:0007669"/>
    <property type="project" value="TreeGrafter"/>
</dbReference>
<feature type="compositionally biased region" description="Polar residues" evidence="1">
    <location>
        <begin position="381"/>
        <end position="390"/>
    </location>
</feature>
<feature type="compositionally biased region" description="Basic residues" evidence="1">
    <location>
        <begin position="642"/>
        <end position="661"/>
    </location>
</feature>
<feature type="region of interest" description="Disordered" evidence="1">
    <location>
        <begin position="1318"/>
        <end position="1337"/>
    </location>
</feature>
<dbReference type="SUPFAM" id="SSF63748">
    <property type="entry name" value="Tudor/PWWP/MBT"/>
    <property type="match status" value="1"/>
</dbReference>
<feature type="region of interest" description="Disordered" evidence="1">
    <location>
        <begin position="139"/>
        <end position="351"/>
    </location>
</feature>
<dbReference type="PANTHER" id="PTHR16112">
    <property type="entry name" value="METHYL-CPG BINDING PROTEIN, DROSOPHILA"/>
    <property type="match status" value="1"/>
</dbReference>
<comment type="caution">
    <text evidence="3">The sequence shown here is derived from an EMBL/GenBank/DDBJ whole genome shotgun (WGS) entry which is preliminary data.</text>
</comment>
<dbReference type="PROSITE" id="PS50812">
    <property type="entry name" value="PWWP"/>
    <property type="match status" value="1"/>
</dbReference>
<feature type="region of interest" description="Disordered" evidence="1">
    <location>
        <begin position="423"/>
        <end position="458"/>
    </location>
</feature>